<reference evidence="2" key="1">
    <citation type="submission" date="2023-07" db="EMBL/GenBank/DDBJ databases">
        <title>Two novel species in the genus Flavivirga.</title>
        <authorList>
            <person name="Kwon K."/>
        </authorList>
    </citation>
    <scope>NUCLEOTIDE SEQUENCE</scope>
    <source>
        <strain evidence="2">KCTC 52353</strain>
    </source>
</reference>
<name>A0ABT8WB48_9FLAO</name>
<keyword evidence="1" id="KW-0812">Transmembrane</keyword>
<keyword evidence="1" id="KW-0472">Membrane</keyword>
<feature type="transmembrane region" description="Helical" evidence="1">
    <location>
        <begin position="20"/>
        <end position="39"/>
    </location>
</feature>
<gene>
    <name evidence="2" type="ORF">Q4Q35_10675</name>
</gene>
<evidence type="ECO:0000313" key="3">
    <source>
        <dbReference type="Proteomes" id="UP001176883"/>
    </source>
</evidence>
<dbReference type="Proteomes" id="UP001176883">
    <property type="component" value="Unassembled WGS sequence"/>
</dbReference>
<sequence>MKRFITQLKWEFILLQKNSIIAISFGVTFLYGILLYFFRDSDAIDPLLVSLILNDPSVIGYFFIALAIYTEMKHDILAAIFTTPINIHTFLLSKTISLSIVGVICSLGLIIPLKGLDFGILSFTVGATSICVLSTLLGLYMLTFANEFLKFAMLSFPVFIVFVNIPLLEFLDVIDLGFFAYLFPIQGSLDLLSTSIQETQINYWLVYTSILVAIPLFYWLAYRRFSTKVIHK</sequence>
<feature type="transmembrane region" description="Helical" evidence="1">
    <location>
        <begin position="154"/>
        <end position="183"/>
    </location>
</feature>
<organism evidence="2 3">
    <name type="scientific">Flavivirga aquimarina</name>
    <dbReference type="NCBI Taxonomy" id="2027862"/>
    <lineage>
        <taxon>Bacteria</taxon>
        <taxon>Pseudomonadati</taxon>
        <taxon>Bacteroidota</taxon>
        <taxon>Flavobacteriia</taxon>
        <taxon>Flavobacteriales</taxon>
        <taxon>Flavobacteriaceae</taxon>
        <taxon>Flavivirga</taxon>
    </lineage>
</organism>
<evidence type="ECO:0000256" key="1">
    <source>
        <dbReference type="SAM" id="Phobius"/>
    </source>
</evidence>
<keyword evidence="1" id="KW-1133">Transmembrane helix</keyword>
<proteinExistence type="predicted"/>
<keyword evidence="3" id="KW-1185">Reference proteome</keyword>
<evidence type="ECO:0008006" key="4">
    <source>
        <dbReference type="Google" id="ProtNLM"/>
    </source>
</evidence>
<protein>
    <recommendedName>
        <fullName evidence="4">ABC transporter permease</fullName>
    </recommendedName>
</protein>
<feature type="transmembrane region" description="Helical" evidence="1">
    <location>
        <begin position="91"/>
        <end position="113"/>
    </location>
</feature>
<feature type="transmembrane region" description="Helical" evidence="1">
    <location>
        <begin position="203"/>
        <end position="222"/>
    </location>
</feature>
<dbReference type="RefSeq" id="WP_303277960.1">
    <property type="nucleotide sequence ID" value="NZ_JAUOEK010000118.1"/>
</dbReference>
<feature type="transmembrane region" description="Helical" evidence="1">
    <location>
        <begin position="119"/>
        <end position="142"/>
    </location>
</feature>
<accession>A0ABT8WB48</accession>
<dbReference type="InterPro" id="IPR056926">
    <property type="entry name" value="FLQE3_permease"/>
</dbReference>
<feature type="transmembrane region" description="Helical" evidence="1">
    <location>
        <begin position="51"/>
        <end position="70"/>
    </location>
</feature>
<dbReference type="EMBL" id="JAUOEK010000118">
    <property type="protein sequence ID" value="MDO5970269.1"/>
    <property type="molecule type" value="Genomic_DNA"/>
</dbReference>
<comment type="caution">
    <text evidence="2">The sequence shown here is derived from an EMBL/GenBank/DDBJ whole genome shotgun (WGS) entry which is preliminary data.</text>
</comment>
<evidence type="ECO:0000313" key="2">
    <source>
        <dbReference type="EMBL" id="MDO5970269.1"/>
    </source>
</evidence>
<dbReference type="Pfam" id="PF24686">
    <property type="entry name" value="FLQE3_permease"/>
    <property type="match status" value="1"/>
</dbReference>